<dbReference type="GO" id="GO:0051301">
    <property type="term" value="P:cell division"/>
    <property type="evidence" value="ECO:0007669"/>
    <property type="project" value="InterPro"/>
</dbReference>
<keyword evidence="7" id="KW-0328">Glycosyltransferase</keyword>
<sequence length="262" mass="28679">MLVFAVPSGITMMQGEIGSVIVMAAIFYLMIFFGGSDWKWLTFIALIGVIMIGTVITYGLISGSENFRLQRILSFLDPAKYPRSGGYQILNSEQAIGSGGLKGIGLFIPGSLSQLNFVPEDWTDFIFATVGEAVGFIGCLLIVLLYLVTLLRMLYLARYTFDKFGRMIIIGVMSMMFIHVFQNVAMTIGLMPITGIPLPFISYGGSNLLTNIAGVSLVLNVVKNRSNALPSYSMPVTIASTHRSRAGKKKIYVNKTRQAEEA</sequence>
<feature type="transmembrane region" description="Helical" evidence="6">
    <location>
        <begin position="200"/>
        <end position="222"/>
    </location>
</feature>
<evidence type="ECO:0000256" key="1">
    <source>
        <dbReference type="ARBA" id="ARBA00004141"/>
    </source>
</evidence>
<comment type="caution">
    <text evidence="7">The sequence shown here is derived from an EMBL/GenBank/DDBJ whole genome shotgun (WGS) entry which is preliminary data.</text>
</comment>
<protein>
    <submittedName>
        <fullName evidence="7">Peptidoglycan glycosyltransferase MrdB</fullName>
        <ecNumber evidence="7">2.4.1.129</ecNumber>
    </submittedName>
</protein>
<dbReference type="GO" id="GO:0015648">
    <property type="term" value="F:lipid-linked peptidoglycan transporter activity"/>
    <property type="evidence" value="ECO:0007669"/>
    <property type="project" value="TreeGrafter"/>
</dbReference>
<dbReference type="GO" id="GO:0005886">
    <property type="term" value="C:plasma membrane"/>
    <property type="evidence" value="ECO:0007669"/>
    <property type="project" value="TreeGrafter"/>
</dbReference>
<evidence type="ECO:0000256" key="6">
    <source>
        <dbReference type="SAM" id="Phobius"/>
    </source>
</evidence>
<dbReference type="AlphaFoldDB" id="A0A645EHR0"/>
<keyword evidence="2 6" id="KW-0812">Transmembrane</keyword>
<evidence type="ECO:0000256" key="3">
    <source>
        <dbReference type="ARBA" id="ARBA00022960"/>
    </source>
</evidence>
<evidence type="ECO:0000313" key="7">
    <source>
        <dbReference type="EMBL" id="MPN01545.1"/>
    </source>
</evidence>
<dbReference type="GO" id="GO:0008360">
    <property type="term" value="P:regulation of cell shape"/>
    <property type="evidence" value="ECO:0007669"/>
    <property type="project" value="UniProtKB-KW"/>
</dbReference>
<evidence type="ECO:0000256" key="4">
    <source>
        <dbReference type="ARBA" id="ARBA00022989"/>
    </source>
</evidence>
<dbReference type="GO" id="GO:0032153">
    <property type="term" value="C:cell division site"/>
    <property type="evidence" value="ECO:0007669"/>
    <property type="project" value="TreeGrafter"/>
</dbReference>
<name>A0A645EHR0_9ZZZZ</name>
<feature type="transmembrane region" description="Helical" evidence="6">
    <location>
        <begin position="40"/>
        <end position="61"/>
    </location>
</feature>
<organism evidence="7">
    <name type="scientific">bioreactor metagenome</name>
    <dbReference type="NCBI Taxonomy" id="1076179"/>
    <lineage>
        <taxon>unclassified sequences</taxon>
        <taxon>metagenomes</taxon>
        <taxon>ecological metagenomes</taxon>
    </lineage>
</organism>
<evidence type="ECO:0000256" key="5">
    <source>
        <dbReference type="ARBA" id="ARBA00023136"/>
    </source>
</evidence>
<feature type="transmembrane region" description="Helical" evidence="6">
    <location>
        <begin position="12"/>
        <end position="33"/>
    </location>
</feature>
<dbReference type="GO" id="GO:0016757">
    <property type="term" value="F:glycosyltransferase activity"/>
    <property type="evidence" value="ECO:0007669"/>
    <property type="project" value="UniProtKB-KW"/>
</dbReference>
<dbReference type="PANTHER" id="PTHR30474:SF1">
    <property type="entry name" value="PEPTIDOGLYCAN GLYCOSYLTRANSFERASE MRDB"/>
    <property type="match status" value="1"/>
</dbReference>
<feature type="transmembrane region" description="Helical" evidence="6">
    <location>
        <begin position="167"/>
        <end position="188"/>
    </location>
</feature>
<keyword evidence="4 6" id="KW-1133">Transmembrane helix</keyword>
<accession>A0A645EHR0</accession>
<keyword evidence="5 6" id="KW-0472">Membrane</keyword>
<reference evidence="7" key="1">
    <citation type="submission" date="2019-08" db="EMBL/GenBank/DDBJ databases">
        <authorList>
            <person name="Kucharzyk K."/>
            <person name="Murdoch R.W."/>
            <person name="Higgins S."/>
            <person name="Loffler F."/>
        </authorList>
    </citation>
    <scope>NUCLEOTIDE SEQUENCE</scope>
</reference>
<comment type="subcellular location">
    <subcellularLocation>
        <location evidence="1">Membrane</location>
        <topology evidence="1">Multi-pass membrane protein</topology>
    </subcellularLocation>
</comment>
<evidence type="ECO:0000256" key="2">
    <source>
        <dbReference type="ARBA" id="ARBA00022692"/>
    </source>
</evidence>
<dbReference type="PANTHER" id="PTHR30474">
    <property type="entry name" value="CELL CYCLE PROTEIN"/>
    <property type="match status" value="1"/>
</dbReference>
<proteinExistence type="predicted"/>
<gene>
    <name evidence="7" type="primary">mrdB_19</name>
    <name evidence="7" type="ORF">SDC9_148754</name>
</gene>
<dbReference type="EMBL" id="VSSQ01047537">
    <property type="protein sequence ID" value="MPN01545.1"/>
    <property type="molecule type" value="Genomic_DNA"/>
</dbReference>
<keyword evidence="3" id="KW-0133">Cell shape</keyword>
<dbReference type="Pfam" id="PF01098">
    <property type="entry name" value="FTSW_RODA_SPOVE"/>
    <property type="match status" value="1"/>
</dbReference>
<dbReference type="InterPro" id="IPR001182">
    <property type="entry name" value="FtsW/RodA"/>
</dbReference>
<keyword evidence="7" id="KW-0808">Transferase</keyword>
<feature type="transmembrane region" description="Helical" evidence="6">
    <location>
        <begin position="125"/>
        <end position="155"/>
    </location>
</feature>
<dbReference type="EC" id="2.4.1.129" evidence="7"/>